<sequence>MSLFPLLVALQFLTRLPVLLSRMPTPDESGRSLLWYPTVGLALGAFLVLLQDPLNHLSPSLQAALLLSFWVWISGGLHLDGLADMTDAWVGGHGDSERTLAIMKDPNCGPMGVLSLVLVLLVKFAALASLVAVEQWIGLLLAPWLGRWVLPLLLYSTRYVRAGGMGQVMVENMPRFWLPAILLLHGLAMLAVGMQGALAILCICVLGWCWRRVLIRRLGGTTGDTAGALVEISECLVLVMLAFLTA</sequence>
<evidence type="ECO:0000256" key="19">
    <source>
        <dbReference type="SAM" id="Phobius"/>
    </source>
</evidence>
<feature type="transmembrane region" description="Helical" evidence="19">
    <location>
        <begin position="32"/>
        <end position="50"/>
    </location>
</feature>
<evidence type="ECO:0000256" key="17">
    <source>
        <dbReference type="ARBA" id="ARBA00048623"/>
    </source>
</evidence>
<dbReference type="HAMAP" id="MF_00719">
    <property type="entry name" value="CobS"/>
    <property type="match status" value="1"/>
</dbReference>
<keyword evidence="10 19" id="KW-0812">Transmembrane</keyword>
<evidence type="ECO:0000256" key="18">
    <source>
        <dbReference type="ARBA" id="ARBA00049504"/>
    </source>
</evidence>
<proteinExistence type="inferred from homology"/>
<dbReference type="GO" id="GO:0008818">
    <property type="term" value="F:cobalamin 5'-phosphate synthase activity"/>
    <property type="evidence" value="ECO:0007669"/>
    <property type="project" value="InterPro"/>
</dbReference>
<keyword evidence="12 19" id="KW-1133">Transmembrane helix</keyword>
<dbReference type="GO" id="GO:0009236">
    <property type="term" value="P:cobalamin biosynthetic process"/>
    <property type="evidence" value="ECO:0007669"/>
    <property type="project" value="UniProtKB-UniPathway"/>
</dbReference>
<feature type="transmembrane region" description="Helical" evidence="19">
    <location>
        <begin position="113"/>
        <end position="132"/>
    </location>
</feature>
<comment type="function">
    <text evidence="14">Joins adenosylcobinamide-GDP and alpha-ribazole to generate adenosylcobalamin (Ado-cobalamin). Also synthesizes adenosylcobalamin 5'-phosphate from adenosylcobinamide-GDP and alpha-ribazole 5'-phosphate.</text>
</comment>
<protein>
    <recommendedName>
        <fullName evidence="6">Adenosylcobinamide-GDP ribazoletransferase</fullName>
        <ecNumber evidence="5">2.7.8.26</ecNumber>
    </recommendedName>
    <alternativeName>
        <fullName evidence="16">Cobalamin synthase</fullName>
    </alternativeName>
    <alternativeName>
        <fullName evidence="15">Cobalamin-5'-phosphate synthase</fullName>
    </alternativeName>
</protein>
<feature type="transmembrane region" description="Helical" evidence="19">
    <location>
        <begin position="139"/>
        <end position="156"/>
    </location>
</feature>
<dbReference type="AlphaFoldDB" id="A0A0F9VNN4"/>
<dbReference type="GO" id="GO:0051073">
    <property type="term" value="F:adenosylcobinamide-GDP ribazoletransferase activity"/>
    <property type="evidence" value="ECO:0007669"/>
    <property type="project" value="UniProtKB-EC"/>
</dbReference>
<keyword evidence="11" id="KW-0460">Magnesium</keyword>
<evidence type="ECO:0000256" key="12">
    <source>
        <dbReference type="ARBA" id="ARBA00022989"/>
    </source>
</evidence>
<comment type="caution">
    <text evidence="20">The sequence shown here is derived from an EMBL/GenBank/DDBJ whole genome shotgun (WGS) entry which is preliminary data.</text>
</comment>
<evidence type="ECO:0000256" key="16">
    <source>
        <dbReference type="ARBA" id="ARBA00032853"/>
    </source>
</evidence>
<evidence type="ECO:0000256" key="14">
    <source>
        <dbReference type="ARBA" id="ARBA00025228"/>
    </source>
</evidence>
<comment type="cofactor">
    <cofactor evidence="1">
        <name>Mg(2+)</name>
        <dbReference type="ChEBI" id="CHEBI:18420"/>
    </cofactor>
</comment>
<accession>A0A0F9VNN4</accession>
<gene>
    <name evidence="20" type="ORF">LCGC14_0117270</name>
</gene>
<name>A0A0F9VNN4_9ZZZZ</name>
<dbReference type="UniPathway" id="UPA00148">
    <property type="reaction ID" value="UER00238"/>
</dbReference>
<evidence type="ECO:0000256" key="10">
    <source>
        <dbReference type="ARBA" id="ARBA00022692"/>
    </source>
</evidence>
<keyword evidence="9" id="KW-0808">Transferase</keyword>
<dbReference type="GO" id="GO:0005886">
    <property type="term" value="C:plasma membrane"/>
    <property type="evidence" value="ECO:0007669"/>
    <property type="project" value="UniProtKB-SubCell"/>
</dbReference>
<evidence type="ECO:0000256" key="2">
    <source>
        <dbReference type="ARBA" id="ARBA00004651"/>
    </source>
</evidence>
<comment type="catalytic activity">
    <reaction evidence="18">
        <text>alpha-ribazole 5'-phosphate + adenosylcob(III)inamide-GDP = adenosylcob(III)alamin 5'-phosphate + GMP + H(+)</text>
        <dbReference type="Rhea" id="RHEA:23560"/>
        <dbReference type="ChEBI" id="CHEBI:15378"/>
        <dbReference type="ChEBI" id="CHEBI:57918"/>
        <dbReference type="ChEBI" id="CHEBI:58115"/>
        <dbReference type="ChEBI" id="CHEBI:60487"/>
        <dbReference type="ChEBI" id="CHEBI:60493"/>
        <dbReference type="EC" id="2.7.8.26"/>
    </reaction>
</comment>
<dbReference type="Pfam" id="PF02654">
    <property type="entry name" value="CobS"/>
    <property type="match status" value="1"/>
</dbReference>
<dbReference type="EMBL" id="LAZR01000035">
    <property type="protein sequence ID" value="KKO01513.1"/>
    <property type="molecule type" value="Genomic_DNA"/>
</dbReference>
<comment type="subcellular location">
    <subcellularLocation>
        <location evidence="2">Cell membrane</location>
        <topology evidence="2">Multi-pass membrane protein</topology>
    </subcellularLocation>
</comment>
<dbReference type="NCBIfam" id="TIGR00317">
    <property type="entry name" value="cobS"/>
    <property type="match status" value="1"/>
</dbReference>
<dbReference type="PANTHER" id="PTHR34148">
    <property type="entry name" value="ADENOSYLCOBINAMIDE-GDP RIBAZOLETRANSFERASE"/>
    <property type="match status" value="1"/>
</dbReference>
<evidence type="ECO:0000256" key="15">
    <source>
        <dbReference type="ARBA" id="ARBA00032605"/>
    </source>
</evidence>
<dbReference type="InterPro" id="IPR003805">
    <property type="entry name" value="CobS"/>
</dbReference>
<evidence type="ECO:0000256" key="3">
    <source>
        <dbReference type="ARBA" id="ARBA00004663"/>
    </source>
</evidence>
<feature type="transmembrane region" description="Helical" evidence="19">
    <location>
        <begin position="62"/>
        <end position="79"/>
    </location>
</feature>
<evidence type="ECO:0000256" key="6">
    <source>
        <dbReference type="ARBA" id="ARBA00015850"/>
    </source>
</evidence>
<dbReference type="EC" id="2.7.8.26" evidence="5"/>
<evidence type="ECO:0000313" key="20">
    <source>
        <dbReference type="EMBL" id="KKO01513.1"/>
    </source>
</evidence>
<comment type="pathway">
    <text evidence="3">Cofactor biosynthesis; adenosylcobalamin biosynthesis; adenosylcobalamin from cob(II)yrinate a,c-diamide: step 7/7.</text>
</comment>
<evidence type="ECO:0000256" key="4">
    <source>
        <dbReference type="ARBA" id="ARBA00010561"/>
    </source>
</evidence>
<evidence type="ECO:0000256" key="8">
    <source>
        <dbReference type="ARBA" id="ARBA00022573"/>
    </source>
</evidence>
<evidence type="ECO:0000256" key="11">
    <source>
        <dbReference type="ARBA" id="ARBA00022842"/>
    </source>
</evidence>
<dbReference type="PANTHER" id="PTHR34148:SF1">
    <property type="entry name" value="ADENOSYLCOBINAMIDE-GDP RIBAZOLETRANSFERASE"/>
    <property type="match status" value="1"/>
</dbReference>
<evidence type="ECO:0000256" key="7">
    <source>
        <dbReference type="ARBA" id="ARBA00022475"/>
    </source>
</evidence>
<reference evidence="20" key="1">
    <citation type="journal article" date="2015" name="Nature">
        <title>Complex archaea that bridge the gap between prokaryotes and eukaryotes.</title>
        <authorList>
            <person name="Spang A."/>
            <person name="Saw J.H."/>
            <person name="Jorgensen S.L."/>
            <person name="Zaremba-Niedzwiedzka K."/>
            <person name="Martijn J."/>
            <person name="Lind A.E."/>
            <person name="van Eijk R."/>
            <person name="Schleper C."/>
            <person name="Guy L."/>
            <person name="Ettema T.J."/>
        </authorList>
    </citation>
    <scope>NUCLEOTIDE SEQUENCE</scope>
</reference>
<keyword evidence="8" id="KW-0169">Cobalamin biosynthesis</keyword>
<evidence type="ECO:0000256" key="13">
    <source>
        <dbReference type="ARBA" id="ARBA00023136"/>
    </source>
</evidence>
<evidence type="ECO:0000256" key="1">
    <source>
        <dbReference type="ARBA" id="ARBA00001946"/>
    </source>
</evidence>
<comment type="catalytic activity">
    <reaction evidence="17">
        <text>alpha-ribazole + adenosylcob(III)inamide-GDP = adenosylcob(III)alamin + GMP + H(+)</text>
        <dbReference type="Rhea" id="RHEA:16049"/>
        <dbReference type="ChEBI" id="CHEBI:10329"/>
        <dbReference type="ChEBI" id="CHEBI:15378"/>
        <dbReference type="ChEBI" id="CHEBI:18408"/>
        <dbReference type="ChEBI" id="CHEBI:58115"/>
        <dbReference type="ChEBI" id="CHEBI:60487"/>
        <dbReference type="EC" id="2.7.8.26"/>
    </reaction>
</comment>
<organism evidence="20">
    <name type="scientific">marine sediment metagenome</name>
    <dbReference type="NCBI Taxonomy" id="412755"/>
    <lineage>
        <taxon>unclassified sequences</taxon>
        <taxon>metagenomes</taxon>
        <taxon>ecological metagenomes</taxon>
    </lineage>
</organism>
<evidence type="ECO:0000256" key="9">
    <source>
        <dbReference type="ARBA" id="ARBA00022679"/>
    </source>
</evidence>
<feature type="transmembrane region" description="Helical" evidence="19">
    <location>
        <begin position="176"/>
        <end position="209"/>
    </location>
</feature>
<dbReference type="NCBIfam" id="NF001278">
    <property type="entry name" value="PRK00235.1-5"/>
    <property type="match status" value="1"/>
</dbReference>
<keyword evidence="13 19" id="KW-0472">Membrane</keyword>
<evidence type="ECO:0000256" key="5">
    <source>
        <dbReference type="ARBA" id="ARBA00013200"/>
    </source>
</evidence>
<comment type="similarity">
    <text evidence="4">Belongs to the CobS family.</text>
</comment>
<keyword evidence="7" id="KW-1003">Cell membrane</keyword>